<protein>
    <submittedName>
        <fullName evidence="2">Uncharacterized protein</fullName>
    </submittedName>
</protein>
<reference evidence="2 3" key="2">
    <citation type="submission" date="2013-02" db="EMBL/GenBank/DDBJ databases">
        <title>The Genome Sequence of Plasmodium falciparum MaliPS096_E11.</title>
        <authorList>
            <consortium name="The Broad Institute Genome Sequencing Platform"/>
            <consortium name="The Broad Institute Genome Sequencing Center for Infectious Disease"/>
            <person name="Neafsey D."/>
            <person name="Cheeseman I."/>
            <person name="Volkman S."/>
            <person name="Adams J."/>
            <person name="Walker B."/>
            <person name="Young S.K."/>
            <person name="Zeng Q."/>
            <person name="Gargeya S."/>
            <person name="Fitzgerald M."/>
            <person name="Haas B."/>
            <person name="Abouelleil A."/>
            <person name="Alvarado L."/>
            <person name="Arachchi H.M."/>
            <person name="Berlin A.M."/>
            <person name="Chapman S.B."/>
            <person name="Dewar J."/>
            <person name="Goldberg J."/>
            <person name="Griggs A."/>
            <person name="Gujja S."/>
            <person name="Hansen M."/>
            <person name="Howarth C."/>
            <person name="Imamovic A."/>
            <person name="Larimer J."/>
            <person name="McCowan C."/>
            <person name="Murphy C."/>
            <person name="Neiman D."/>
            <person name="Pearson M."/>
            <person name="Priest M."/>
            <person name="Roberts A."/>
            <person name="Saif S."/>
            <person name="Shea T."/>
            <person name="Sisk P."/>
            <person name="Sykes S."/>
            <person name="Wortman J."/>
            <person name="Nusbaum C."/>
            <person name="Birren B."/>
        </authorList>
    </citation>
    <scope>NUCLEOTIDE SEQUENCE [LARGE SCALE GENOMIC DNA]</scope>
    <source>
        <strain evidence="2 3">MaliPS096_E11</strain>
    </source>
</reference>
<keyword evidence="1" id="KW-0472">Membrane</keyword>
<feature type="transmembrane region" description="Helical" evidence="1">
    <location>
        <begin position="54"/>
        <end position="72"/>
    </location>
</feature>
<name>A0A024WUA9_PLAFA</name>
<dbReference type="Proteomes" id="UP000030699">
    <property type="component" value="Unassembled WGS sequence"/>
</dbReference>
<evidence type="ECO:0000313" key="3">
    <source>
        <dbReference type="Proteomes" id="UP000030699"/>
    </source>
</evidence>
<dbReference type="AlphaFoldDB" id="A0A024WUA9"/>
<proteinExistence type="predicted"/>
<evidence type="ECO:0000256" key="1">
    <source>
        <dbReference type="SAM" id="Phobius"/>
    </source>
</evidence>
<organism evidence="2 3">
    <name type="scientific">Plasmodium falciparum MaliPS096_E11</name>
    <dbReference type="NCBI Taxonomy" id="1036727"/>
    <lineage>
        <taxon>Eukaryota</taxon>
        <taxon>Sar</taxon>
        <taxon>Alveolata</taxon>
        <taxon>Apicomplexa</taxon>
        <taxon>Aconoidasida</taxon>
        <taxon>Haemosporida</taxon>
        <taxon>Plasmodiidae</taxon>
        <taxon>Plasmodium</taxon>
        <taxon>Plasmodium (Laverania)</taxon>
    </lineage>
</organism>
<keyword evidence="1" id="KW-1133">Transmembrane helix</keyword>
<gene>
    <name evidence="2" type="ORF">PFMALIP_01276</name>
</gene>
<feature type="transmembrane region" description="Helical" evidence="1">
    <location>
        <begin position="30"/>
        <end position="48"/>
    </location>
</feature>
<evidence type="ECO:0000313" key="2">
    <source>
        <dbReference type="EMBL" id="ETW50548.1"/>
    </source>
</evidence>
<reference evidence="2 3" key="1">
    <citation type="submission" date="2013-02" db="EMBL/GenBank/DDBJ databases">
        <title>The Genome Annotation of Plasmodium falciparum MaliPS096_E11.</title>
        <authorList>
            <consortium name="The Broad Institute Genome Sequencing Platform"/>
            <consortium name="The Broad Institute Genome Sequencing Center for Infectious Disease"/>
            <person name="Neafsey D."/>
            <person name="Hoffman S."/>
            <person name="Volkman S."/>
            <person name="Rosenthal P."/>
            <person name="Walker B."/>
            <person name="Young S.K."/>
            <person name="Zeng Q."/>
            <person name="Gargeya S."/>
            <person name="Fitzgerald M."/>
            <person name="Haas B."/>
            <person name="Abouelleil A."/>
            <person name="Allen A.W."/>
            <person name="Alvarado L."/>
            <person name="Arachchi H.M."/>
            <person name="Berlin A.M."/>
            <person name="Chapman S.B."/>
            <person name="Gainer-Dewar J."/>
            <person name="Goldberg J."/>
            <person name="Griggs A."/>
            <person name="Gujja S."/>
            <person name="Hansen M."/>
            <person name="Howarth C."/>
            <person name="Imamovic A."/>
            <person name="Ireland A."/>
            <person name="Larimer J."/>
            <person name="McCowan C."/>
            <person name="Murphy C."/>
            <person name="Pearson M."/>
            <person name="Poon T.W."/>
            <person name="Priest M."/>
            <person name="Roberts A."/>
            <person name="Saif S."/>
            <person name="Shea T."/>
            <person name="Sisk P."/>
            <person name="Sykes S."/>
            <person name="Wortman J."/>
            <person name="Nusbaum C."/>
            <person name="Birren B."/>
        </authorList>
    </citation>
    <scope>NUCLEOTIDE SEQUENCE [LARGE SCALE GENOMIC DNA]</scope>
    <source>
        <strain evidence="2 3">MaliPS096_E11</strain>
    </source>
</reference>
<keyword evidence="1" id="KW-0812">Transmembrane</keyword>
<dbReference type="EMBL" id="KI925517">
    <property type="protein sequence ID" value="ETW50548.1"/>
    <property type="molecule type" value="Genomic_DNA"/>
</dbReference>
<accession>A0A024WUA9</accession>
<sequence>MCHKRRKKKKIYPFFTNLWLVFHECTNSKGIFFFFFFFFFFLDIYIYIYIKQHIIYLIQYMISVFIFIHNKISFL</sequence>